<comment type="caution">
    <text evidence="6">The sequence shown here is derived from an EMBL/GenBank/DDBJ whole genome shotgun (WGS) entry which is preliminary data.</text>
</comment>
<reference evidence="6 7" key="1">
    <citation type="submission" date="2019-02" db="EMBL/GenBank/DDBJ databases">
        <title>Pedobacter sp. RP-1-13 sp. nov., isolated from Arctic soil.</title>
        <authorList>
            <person name="Dahal R.H."/>
        </authorList>
    </citation>
    <scope>NUCLEOTIDE SEQUENCE [LARGE SCALE GENOMIC DNA]</scope>
    <source>
        <strain evidence="6 7">RP-1-13</strain>
    </source>
</reference>
<organism evidence="6 7">
    <name type="scientific">Pedobacter frigiditerrae</name>
    <dbReference type="NCBI Taxonomy" id="2530452"/>
    <lineage>
        <taxon>Bacteria</taxon>
        <taxon>Pseudomonadati</taxon>
        <taxon>Bacteroidota</taxon>
        <taxon>Sphingobacteriia</taxon>
        <taxon>Sphingobacteriales</taxon>
        <taxon>Sphingobacteriaceae</taxon>
        <taxon>Pedobacter</taxon>
    </lineage>
</organism>
<evidence type="ECO:0000313" key="6">
    <source>
        <dbReference type="EMBL" id="TCC94575.1"/>
    </source>
</evidence>
<dbReference type="PIRSF" id="PIRSF026534">
    <property type="entry name" value="Endo_alpha-L-arabinosidase"/>
    <property type="match status" value="1"/>
</dbReference>
<dbReference type="SUPFAM" id="SSF75005">
    <property type="entry name" value="Arabinanase/levansucrase/invertase"/>
    <property type="match status" value="1"/>
</dbReference>
<dbReference type="OrthoDB" id="9801455at2"/>
<dbReference type="GO" id="GO:0046558">
    <property type="term" value="F:arabinan endo-1,5-alpha-L-arabinosidase activity"/>
    <property type="evidence" value="ECO:0007669"/>
    <property type="project" value="InterPro"/>
</dbReference>
<dbReference type="InterPro" id="IPR016840">
    <property type="entry name" value="Glyco_hydro_43_endo_a_Ara-ase"/>
</dbReference>
<sequence>MIKQDSIYYLFSTGNGIKVQSSKDLLSWKLERPVFATAQTWAVESIPGFKGHIWAPDISYHNNQYYLFYSVSTFGKNSSAIGVATNKTLNPSDSSFKWVDHGKVIESTPGKTHWNAIDPNVIIDDNGKPWMTFGSFWDGIKMVQLTKDLLSIDTSIYKIETIASQKKKGQSGNNAIEAPFIFKKNDYYYLFASIDYCCKGEASTYKLIVGRSKNVQGPYFDQLNIPLANGGGTILLAGNENWHGIGHNAVYHIEGKDYLIFHGYDAKDNGKSKLRIEVLDWKDGWPNVRKQP</sequence>
<keyword evidence="3" id="KW-0378">Hydrolase</keyword>
<evidence type="ECO:0000313" key="7">
    <source>
        <dbReference type="Proteomes" id="UP000292884"/>
    </source>
</evidence>
<dbReference type="InterPro" id="IPR023296">
    <property type="entry name" value="Glyco_hydro_beta-prop_sf"/>
</dbReference>
<dbReference type="UniPathway" id="UPA00667"/>
<keyword evidence="4" id="KW-0326">Glycosidase</keyword>
<evidence type="ECO:0000256" key="5">
    <source>
        <dbReference type="PIRSR" id="PIRSR026534-3"/>
    </source>
</evidence>
<dbReference type="InterPro" id="IPR006710">
    <property type="entry name" value="Glyco_hydro_43"/>
</dbReference>
<dbReference type="PANTHER" id="PTHR43301">
    <property type="entry name" value="ARABINAN ENDO-1,5-ALPHA-L-ARABINOSIDASE"/>
    <property type="match status" value="1"/>
</dbReference>
<evidence type="ECO:0000256" key="2">
    <source>
        <dbReference type="ARBA" id="ARBA00009865"/>
    </source>
</evidence>
<dbReference type="AlphaFoldDB" id="A0A4R0N439"/>
<name>A0A4R0N439_9SPHI</name>
<keyword evidence="7" id="KW-1185">Reference proteome</keyword>
<evidence type="ECO:0000256" key="3">
    <source>
        <dbReference type="ARBA" id="ARBA00022801"/>
    </source>
</evidence>
<dbReference type="GO" id="GO:0031222">
    <property type="term" value="P:arabinan catabolic process"/>
    <property type="evidence" value="ECO:0007669"/>
    <property type="project" value="UniProtKB-UniPathway"/>
</dbReference>
<dbReference type="InterPro" id="IPR050727">
    <property type="entry name" value="GH43_arabinanases"/>
</dbReference>
<proteinExistence type="inferred from homology"/>
<feature type="site" description="Important for catalytic activity, responsible for pKa modulation of the active site Glu and correct orientation of both the proton donor and substrate" evidence="5">
    <location>
        <position position="118"/>
    </location>
</feature>
<comment type="pathway">
    <text evidence="1">Glycan metabolism; L-arabinan degradation.</text>
</comment>
<dbReference type="Proteomes" id="UP000292884">
    <property type="component" value="Unassembled WGS sequence"/>
</dbReference>
<feature type="site" description="Important for substrate recognition" evidence="5">
    <location>
        <position position="247"/>
    </location>
</feature>
<dbReference type="Gene3D" id="2.115.10.20">
    <property type="entry name" value="Glycosyl hydrolase domain, family 43"/>
    <property type="match status" value="1"/>
</dbReference>
<evidence type="ECO:0000256" key="1">
    <source>
        <dbReference type="ARBA" id="ARBA00004834"/>
    </source>
</evidence>
<gene>
    <name evidence="6" type="ORF">EZ428_02020</name>
</gene>
<protein>
    <submittedName>
        <fullName evidence="6">Arabinan endo-1,5-alpha-L-arabinosidase</fullName>
    </submittedName>
</protein>
<dbReference type="EMBL" id="SJSK01000001">
    <property type="protein sequence ID" value="TCC94575.1"/>
    <property type="molecule type" value="Genomic_DNA"/>
</dbReference>
<dbReference type="Pfam" id="PF04616">
    <property type="entry name" value="Glyco_hydro_43"/>
    <property type="match status" value="1"/>
</dbReference>
<evidence type="ECO:0000256" key="4">
    <source>
        <dbReference type="ARBA" id="ARBA00023295"/>
    </source>
</evidence>
<accession>A0A4R0N439</accession>
<comment type="similarity">
    <text evidence="2">Belongs to the glycosyl hydrolase 43 family.</text>
</comment>
<dbReference type="PANTHER" id="PTHR43301:SF3">
    <property type="entry name" value="ARABINAN ENDO-1,5-ALPHA-L-ARABINOSIDASE A-RELATED"/>
    <property type="match status" value="1"/>
</dbReference>